<proteinExistence type="predicted"/>
<accession>A0A2P5FSU9</accession>
<name>A0A2P5FSU9_TREOI</name>
<reference evidence="3" key="1">
    <citation type="submission" date="2016-06" db="EMBL/GenBank/DDBJ databases">
        <title>Parallel loss of symbiosis genes in relatives of nitrogen-fixing non-legume Parasponia.</title>
        <authorList>
            <person name="Van Velzen R."/>
            <person name="Holmer R."/>
            <person name="Bu F."/>
            <person name="Rutten L."/>
            <person name="Van Zeijl A."/>
            <person name="Liu W."/>
            <person name="Santuari L."/>
            <person name="Cao Q."/>
            <person name="Sharma T."/>
            <person name="Shen D."/>
            <person name="Roswanjaya Y."/>
            <person name="Wardhani T."/>
            <person name="Kalhor M.S."/>
            <person name="Jansen J."/>
            <person name="Van den Hoogen J."/>
            <person name="Gungor B."/>
            <person name="Hartog M."/>
            <person name="Hontelez J."/>
            <person name="Verver J."/>
            <person name="Yang W.-C."/>
            <person name="Schijlen E."/>
            <person name="Repin R."/>
            <person name="Schilthuizen M."/>
            <person name="Schranz E."/>
            <person name="Heidstra R."/>
            <person name="Miyata K."/>
            <person name="Fedorova E."/>
            <person name="Kohlen W."/>
            <person name="Bisseling T."/>
            <person name="Smit S."/>
            <person name="Geurts R."/>
        </authorList>
    </citation>
    <scope>NUCLEOTIDE SEQUENCE [LARGE SCALE GENOMIC DNA]</scope>
    <source>
        <strain evidence="3">cv. RG33-2</strain>
    </source>
</reference>
<organism evidence="2 3">
    <name type="scientific">Trema orientale</name>
    <name type="common">Charcoal tree</name>
    <name type="synonym">Celtis orientalis</name>
    <dbReference type="NCBI Taxonomy" id="63057"/>
    <lineage>
        <taxon>Eukaryota</taxon>
        <taxon>Viridiplantae</taxon>
        <taxon>Streptophyta</taxon>
        <taxon>Embryophyta</taxon>
        <taxon>Tracheophyta</taxon>
        <taxon>Spermatophyta</taxon>
        <taxon>Magnoliopsida</taxon>
        <taxon>eudicotyledons</taxon>
        <taxon>Gunneridae</taxon>
        <taxon>Pentapetalae</taxon>
        <taxon>rosids</taxon>
        <taxon>fabids</taxon>
        <taxon>Rosales</taxon>
        <taxon>Cannabaceae</taxon>
        <taxon>Trema</taxon>
    </lineage>
</organism>
<evidence type="ECO:0000313" key="2">
    <source>
        <dbReference type="EMBL" id="POO00842.1"/>
    </source>
</evidence>
<dbReference type="OrthoDB" id="10284493at2759"/>
<sequence length="78" mass="9088">MYNSMDPLLNKYNVDRVTVAEIEDRDPDPNLDDVNRSEVGAEDNDDVVQPRLGDQFDMGAFRDGLAARMWARFERRPW</sequence>
<dbReference type="EMBL" id="JXTC01000011">
    <property type="protein sequence ID" value="POO00842.1"/>
    <property type="molecule type" value="Genomic_DNA"/>
</dbReference>
<gene>
    <name evidence="2" type="ORF">TorRG33x02_034730</name>
</gene>
<evidence type="ECO:0000313" key="3">
    <source>
        <dbReference type="Proteomes" id="UP000237000"/>
    </source>
</evidence>
<protein>
    <submittedName>
        <fullName evidence="2">Uncharacterized protein</fullName>
    </submittedName>
</protein>
<feature type="compositionally biased region" description="Acidic residues" evidence="1">
    <location>
        <begin position="21"/>
        <end position="31"/>
    </location>
</feature>
<feature type="region of interest" description="Disordered" evidence="1">
    <location>
        <begin position="20"/>
        <end position="51"/>
    </location>
</feature>
<comment type="caution">
    <text evidence="2">The sequence shown here is derived from an EMBL/GenBank/DDBJ whole genome shotgun (WGS) entry which is preliminary data.</text>
</comment>
<dbReference type="AlphaFoldDB" id="A0A2P5FSU9"/>
<keyword evidence="3" id="KW-1185">Reference proteome</keyword>
<dbReference type="Proteomes" id="UP000237000">
    <property type="component" value="Unassembled WGS sequence"/>
</dbReference>
<dbReference type="InParanoid" id="A0A2P5FSU9"/>
<evidence type="ECO:0000256" key="1">
    <source>
        <dbReference type="SAM" id="MobiDB-lite"/>
    </source>
</evidence>